<name>A0A0F9F4G4_9ZZZZ</name>
<protein>
    <submittedName>
        <fullName evidence="1">Uncharacterized protein</fullName>
    </submittedName>
</protein>
<proteinExistence type="predicted"/>
<accession>A0A0F9F4G4</accession>
<gene>
    <name evidence="1" type="ORF">LCGC14_1997270</name>
</gene>
<reference evidence="1" key="1">
    <citation type="journal article" date="2015" name="Nature">
        <title>Complex archaea that bridge the gap between prokaryotes and eukaryotes.</title>
        <authorList>
            <person name="Spang A."/>
            <person name="Saw J.H."/>
            <person name="Jorgensen S.L."/>
            <person name="Zaremba-Niedzwiedzka K."/>
            <person name="Martijn J."/>
            <person name="Lind A.E."/>
            <person name="van Eijk R."/>
            <person name="Schleper C."/>
            <person name="Guy L."/>
            <person name="Ettema T.J."/>
        </authorList>
    </citation>
    <scope>NUCLEOTIDE SEQUENCE</scope>
</reference>
<evidence type="ECO:0000313" key="1">
    <source>
        <dbReference type="EMBL" id="KKL81183.1"/>
    </source>
</evidence>
<comment type="caution">
    <text evidence="1">The sequence shown here is derived from an EMBL/GenBank/DDBJ whole genome shotgun (WGS) entry which is preliminary data.</text>
</comment>
<sequence length="127" mass="13984">MVVSMNVTGKTAAIAFLARGFKDVKTGLNSGFTEVGLHMLNQVKRSIAGREAEHVSVDTGVLLNSPQFTATPLNVSIFTLLDYAEFIENNPDIVGGPRKHFQNSLNRNLDEITRILKKEVKSNVRTL</sequence>
<dbReference type="EMBL" id="LAZR01022638">
    <property type="protein sequence ID" value="KKL81183.1"/>
    <property type="molecule type" value="Genomic_DNA"/>
</dbReference>
<organism evidence="1">
    <name type="scientific">marine sediment metagenome</name>
    <dbReference type="NCBI Taxonomy" id="412755"/>
    <lineage>
        <taxon>unclassified sequences</taxon>
        <taxon>metagenomes</taxon>
        <taxon>ecological metagenomes</taxon>
    </lineage>
</organism>
<dbReference type="AlphaFoldDB" id="A0A0F9F4G4"/>